<organism evidence="1 2">
    <name type="scientific">Moraxella oculi</name>
    <dbReference type="NCBI Taxonomy" id="2940516"/>
    <lineage>
        <taxon>Bacteria</taxon>
        <taxon>Pseudomonadati</taxon>
        <taxon>Pseudomonadota</taxon>
        <taxon>Gammaproteobacteria</taxon>
        <taxon>Moraxellales</taxon>
        <taxon>Moraxellaceae</taxon>
        <taxon>Moraxella</taxon>
    </lineage>
</organism>
<proteinExistence type="predicted"/>
<accession>A0ABW8U7P6</accession>
<gene>
    <name evidence="1" type="ORF">ACJHVH_09080</name>
</gene>
<evidence type="ECO:0000313" key="2">
    <source>
        <dbReference type="Proteomes" id="UP001624684"/>
    </source>
</evidence>
<keyword evidence="2" id="KW-1185">Reference proteome</keyword>
<dbReference type="RefSeq" id="WP_407069608.1">
    <property type="nucleotide sequence ID" value="NZ_JBJJXE010000029.1"/>
</dbReference>
<protein>
    <submittedName>
        <fullName evidence="1">Uncharacterized protein</fullName>
    </submittedName>
</protein>
<reference evidence="1 2" key="1">
    <citation type="submission" date="2024-11" db="EMBL/GenBank/DDBJ databases">
        <title>First Report of Moraxella oculi in Brazil in an Infectious Bovine Keratoconjunctivitis Outbreak.</title>
        <authorList>
            <person name="Carvalho C.V."/>
            <person name="Domingues R."/>
            <person name="Coutinho C."/>
            <person name="Honorio N.T.B.S."/>
            <person name="Faza D.R.L.R."/>
            <person name="Carvalho W.A."/>
            <person name="Machado A.B.F."/>
            <person name="Martins M.F."/>
            <person name="Gaspar E.B."/>
        </authorList>
    </citation>
    <scope>NUCLEOTIDE SEQUENCE [LARGE SCALE GENOMIC DNA]</scope>
    <source>
        <strain evidence="1 2">2117LE</strain>
    </source>
</reference>
<evidence type="ECO:0000313" key="1">
    <source>
        <dbReference type="EMBL" id="MFL1733121.1"/>
    </source>
</evidence>
<sequence length="110" mass="13396">MSISLSFFKNLDNLLKDVESNNIVDEWYLYDFIDKNIKRLNAQQSFDILKLYVPYMINMYSFDYEILNILFALKDRANTNEKFYTEDQKHIILSIYHQDVEVDRIKDIFY</sequence>
<name>A0ABW8U7P6_9GAMM</name>
<dbReference type="EMBL" id="JBJJXE010000029">
    <property type="protein sequence ID" value="MFL1733121.1"/>
    <property type="molecule type" value="Genomic_DNA"/>
</dbReference>
<dbReference type="Proteomes" id="UP001624684">
    <property type="component" value="Unassembled WGS sequence"/>
</dbReference>
<comment type="caution">
    <text evidence="1">The sequence shown here is derived from an EMBL/GenBank/DDBJ whole genome shotgun (WGS) entry which is preliminary data.</text>
</comment>